<dbReference type="PANTHER" id="PTHR47495">
    <property type="entry name" value="ALDEHYDE DEHYDROGENASE"/>
    <property type="match status" value="1"/>
</dbReference>
<dbReference type="PIRSF" id="PIRSF036389">
    <property type="entry name" value="IOR_B"/>
    <property type="match status" value="1"/>
</dbReference>
<gene>
    <name evidence="2" type="ORF">EOE18_16995</name>
</gene>
<keyword evidence="3" id="KW-1185">Reference proteome</keyword>
<dbReference type="InterPro" id="IPR036856">
    <property type="entry name" value="Ald_Oxase/Xan_DH_a/b_sf"/>
</dbReference>
<dbReference type="RefSeq" id="WP_127711732.1">
    <property type="nucleotide sequence ID" value="NZ_SACO01000019.1"/>
</dbReference>
<dbReference type="SUPFAM" id="SSF56003">
    <property type="entry name" value="Molybdenum cofactor-binding domain"/>
    <property type="match status" value="2"/>
</dbReference>
<dbReference type="SMART" id="SM01008">
    <property type="entry name" value="Ald_Xan_dh_C"/>
    <property type="match status" value="1"/>
</dbReference>
<evidence type="ECO:0000313" key="3">
    <source>
        <dbReference type="Proteomes" id="UP000282837"/>
    </source>
</evidence>
<dbReference type="GO" id="GO:0016491">
    <property type="term" value="F:oxidoreductase activity"/>
    <property type="evidence" value="ECO:0007669"/>
    <property type="project" value="InterPro"/>
</dbReference>
<organism evidence="2 3">
    <name type="scientific">Novosphingobium umbonatum</name>
    <dbReference type="NCBI Taxonomy" id="1908524"/>
    <lineage>
        <taxon>Bacteria</taxon>
        <taxon>Pseudomonadati</taxon>
        <taxon>Pseudomonadota</taxon>
        <taxon>Alphaproteobacteria</taxon>
        <taxon>Sphingomonadales</taxon>
        <taxon>Sphingomonadaceae</taxon>
        <taxon>Novosphingobium</taxon>
    </lineage>
</organism>
<dbReference type="Gene3D" id="3.90.1170.50">
    <property type="entry name" value="Aldehyde oxidase/xanthine dehydrogenase, a/b hammerhead"/>
    <property type="match status" value="1"/>
</dbReference>
<evidence type="ECO:0000259" key="1">
    <source>
        <dbReference type="SMART" id="SM01008"/>
    </source>
</evidence>
<dbReference type="AlphaFoldDB" id="A0A3S3TKP0"/>
<dbReference type="InterPro" id="IPR012368">
    <property type="entry name" value="OxRdtase_Mopterin-bd_su_IorB"/>
</dbReference>
<dbReference type="PANTHER" id="PTHR47495:SF3">
    <property type="entry name" value="BLR6219 PROTEIN"/>
    <property type="match status" value="1"/>
</dbReference>
<name>A0A3S3TKP0_9SPHN</name>
<dbReference type="EMBL" id="SACO01000019">
    <property type="protein sequence ID" value="RVU03230.1"/>
    <property type="molecule type" value="Genomic_DNA"/>
</dbReference>
<dbReference type="InterPro" id="IPR046867">
    <property type="entry name" value="AldOxase/xan_DH_MoCoBD2"/>
</dbReference>
<dbReference type="SUPFAM" id="SSF54665">
    <property type="entry name" value="CO dehydrogenase molybdoprotein N-domain-like"/>
    <property type="match status" value="1"/>
</dbReference>
<dbReference type="Pfam" id="PF02738">
    <property type="entry name" value="MoCoBD_1"/>
    <property type="match status" value="1"/>
</dbReference>
<dbReference type="Proteomes" id="UP000282837">
    <property type="component" value="Unassembled WGS sequence"/>
</dbReference>
<feature type="domain" description="Aldehyde oxidase/xanthine dehydrogenase a/b hammerhead" evidence="1">
    <location>
        <begin position="199"/>
        <end position="293"/>
    </location>
</feature>
<protein>
    <submittedName>
        <fullName evidence="2">Xanthine dehydrogenase family protein molybdopterin-binding subunit</fullName>
    </submittedName>
</protein>
<dbReference type="InterPro" id="IPR008274">
    <property type="entry name" value="AldOxase/xan_DH_MoCoBD1"/>
</dbReference>
<dbReference type="Gene3D" id="3.30.365.10">
    <property type="entry name" value="Aldehyde oxidase/xanthine dehydrogenase, molybdopterin binding domain"/>
    <property type="match status" value="4"/>
</dbReference>
<evidence type="ECO:0000313" key="2">
    <source>
        <dbReference type="EMBL" id="RVU03230.1"/>
    </source>
</evidence>
<dbReference type="InterPro" id="IPR037165">
    <property type="entry name" value="AldOxase/xan_DH_Mopterin-bd_sf"/>
</dbReference>
<dbReference type="PROSITE" id="PS51318">
    <property type="entry name" value="TAT"/>
    <property type="match status" value="1"/>
</dbReference>
<sequence>MQAELSRRGFLRASALVGGGLLVDFSIPLEAAESGAVLNAFVAIDASGTITIAARNPEMGQGINNGLPMIVAEELDADWAQVRVEQADLDPTRYGPQGSGASMSTMMGYTPMREAGAVARDMLVRAAAARWGVAVDGITTSASVLYHKASGLSLPYAAVASEAARLTPAKSAEVRLKSPKDFSIIGTKRKGVDTPRIVKGEPLYSIDTRLPDMLHAVFVAPPSPGAVLRKVEDTQAKAMRGILAIIPIKGVQAKGTFASSVDSLTDGVAIVASNWWYAQAAKEKLVLEWDESAALGHGDQAYAARAKALLDAGGGKVAFKEGDAKAALAKAAKVISARYDYPFLAHNTMEPHNCTAQYRDGKLTFWAPAQQPENGRKLVAQCVGVAEADIVVHVTRIGGGFGRRLMSDFMAQAGAIAKALPPALSGRPVNVLHSRSDDITHDFFRPAGWHEFKAGIDDQGRMTAFTNHFISFGPAQDPQFFANMAPFHLPEGLLRDIEMTHSVFPTVMPLGAMRAPTSNAHAFVFQGFLDEVARAGGRSLPALILDLFTTDKVYGEADKAGETPRSFHTARARAVVQKVMAMSDWGKVPHRKGIGRGFAFYFCHRGYFAEVVEVGVKGKDVQVRKVWAAGDVGRQIVNPHAAEAQVRGSILDGLSQALDGAKITFENGRVAQSNFHDHPFGRIDRLPPVEIAFVPSDFPPGGLGEPALPPVIPALANALYDATGNRQRSLPFTL</sequence>
<dbReference type="Pfam" id="PF20256">
    <property type="entry name" value="MoCoBD_2"/>
    <property type="match status" value="2"/>
</dbReference>
<proteinExistence type="predicted"/>
<reference evidence="2 3" key="1">
    <citation type="submission" date="2019-01" db="EMBL/GenBank/DDBJ databases">
        <authorList>
            <person name="Chen W.-M."/>
        </authorList>
    </citation>
    <scope>NUCLEOTIDE SEQUENCE [LARGE SCALE GENOMIC DNA]</scope>
    <source>
        <strain evidence="2 3">FSY-9</strain>
    </source>
</reference>
<comment type="caution">
    <text evidence="2">The sequence shown here is derived from an EMBL/GenBank/DDBJ whole genome shotgun (WGS) entry which is preliminary data.</text>
</comment>
<dbReference type="InterPro" id="IPR000674">
    <property type="entry name" value="Ald_Oxase/Xan_DH_a/b"/>
</dbReference>
<dbReference type="InterPro" id="IPR006311">
    <property type="entry name" value="TAT_signal"/>
</dbReference>
<accession>A0A3S3TKP0</accession>
<dbReference type="InterPro" id="IPR052516">
    <property type="entry name" value="N-heterocyclic_Hydroxylase"/>
</dbReference>
<dbReference type="OrthoDB" id="9767994at2"/>